<feature type="chain" id="PRO_5030921845" description="diguanylate cyclase" evidence="5">
    <location>
        <begin position="23"/>
        <end position="558"/>
    </location>
</feature>
<feature type="transmembrane region" description="Helical" evidence="4">
    <location>
        <begin position="295"/>
        <end position="314"/>
    </location>
</feature>
<feature type="transmembrane region" description="Helical" evidence="4">
    <location>
        <begin position="175"/>
        <end position="194"/>
    </location>
</feature>
<dbReference type="SMART" id="SM00267">
    <property type="entry name" value="GGDEF"/>
    <property type="match status" value="1"/>
</dbReference>
<evidence type="ECO:0000256" key="4">
    <source>
        <dbReference type="SAM" id="Phobius"/>
    </source>
</evidence>
<evidence type="ECO:0000313" key="8">
    <source>
        <dbReference type="Proteomes" id="UP000446768"/>
    </source>
</evidence>
<comment type="catalytic activity">
    <reaction evidence="2">
        <text>2 GTP = 3',3'-c-di-GMP + 2 diphosphate</text>
        <dbReference type="Rhea" id="RHEA:24898"/>
        <dbReference type="ChEBI" id="CHEBI:33019"/>
        <dbReference type="ChEBI" id="CHEBI:37565"/>
        <dbReference type="ChEBI" id="CHEBI:58805"/>
        <dbReference type="EC" id="2.7.7.65"/>
    </reaction>
</comment>
<evidence type="ECO:0000259" key="6">
    <source>
        <dbReference type="PROSITE" id="PS50887"/>
    </source>
</evidence>
<keyword evidence="4" id="KW-0812">Transmembrane</keyword>
<evidence type="ECO:0000256" key="2">
    <source>
        <dbReference type="ARBA" id="ARBA00034247"/>
    </source>
</evidence>
<dbReference type="NCBIfam" id="TIGR00254">
    <property type="entry name" value="GGDEF"/>
    <property type="match status" value="1"/>
</dbReference>
<gene>
    <name evidence="7" type="ORF">GJ700_10300</name>
</gene>
<dbReference type="GO" id="GO:0052621">
    <property type="term" value="F:diguanylate cyclase activity"/>
    <property type="evidence" value="ECO:0007669"/>
    <property type="project" value="UniProtKB-EC"/>
</dbReference>
<evidence type="ECO:0000256" key="1">
    <source>
        <dbReference type="ARBA" id="ARBA00012528"/>
    </source>
</evidence>
<organism evidence="7 8">
    <name type="scientific">Pseudoduganella rivuli</name>
    <dbReference type="NCBI Taxonomy" id="2666085"/>
    <lineage>
        <taxon>Bacteria</taxon>
        <taxon>Pseudomonadati</taxon>
        <taxon>Pseudomonadota</taxon>
        <taxon>Betaproteobacteria</taxon>
        <taxon>Burkholderiales</taxon>
        <taxon>Oxalobacteraceae</taxon>
        <taxon>Telluria group</taxon>
        <taxon>Pseudoduganella</taxon>
    </lineage>
</organism>
<keyword evidence="8" id="KW-1185">Reference proteome</keyword>
<proteinExistence type="predicted"/>
<dbReference type="RefSeq" id="WP_154373301.1">
    <property type="nucleotide sequence ID" value="NZ_WKJJ01000005.1"/>
</dbReference>
<comment type="caution">
    <text evidence="7">The sequence shown here is derived from an EMBL/GenBank/DDBJ whole genome shotgun (WGS) entry which is preliminary data.</text>
</comment>
<dbReference type="InterPro" id="IPR000160">
    <property type="entry name" value="GGDEF_dom"/>
</dbReference>
<reference evidence="7 8" key="1">
    <citation type="submission" date="2019-11" db="EMBL/GenBank/DDBJ databases">
        <title>Novel species isolated from a subtropical stream in China.</title>
        <authorList>
            <person name="Lu H."/>
        </authorList>
    </citation>
    <scope>NUCLEOTIDE SEQUENCE [LARGE SCALE GENOMIC DNA]</scope>
    <source>
        <strain evidence="7 8">FT92W</strain>
    </source>
</reference>
<feature type="transmembrane region" description="Helical" evidence="4">
    <location>
        <begin position="353"/>
        <end position="371"/>
    </location>
</feature>
<dbReference type="InterPro" id="IPR043128">
    <property type="entry name" value="Rev_trsase/Diguanyl_cyclase"/>
</dbReference>
<dbReference type="PROSITE" id="PS50887">
    <property type="entry name" value="GGDEF"/>
    <property type="match status" value="1"/>
</dbReference>
<dbReference type="AlphaFoldDB" id="A0A7X2LTR2"/>
<name>A0A7X2LTR2_9BURK</name>
<dbReference type="EMBL" id="WKJJ01000005">
    <property type="protein sequence ID" value="MRV72104.1"/>
    <property type="molecule type" value="Genomic_DNA"/>
</dbReference>
<dbReference type="Proteomes" id="UP000446768">
    <property type="component" value="Unassembled WGS sequence"/>
</dbReference>
<feature type="domain" description="GGDEF" evidence="6">
    <location>
        <begin position="422"/>
        <end position="547"/>
    </location>
</feature>
<feature type="transmembrane region" description="Helical" evidence="4">
    <location>
        <begin position="235"/>
        <end position="258"/>
    </location>
</feature>
<dbReference type="Pfam" id="PF00990">
    <property type="entry name" value="GGDEF"/>
    <property type="match status" value="1"/>
</dbReference>
<evidence type="ECO:0000256" key="5">
    <source>
        <dbReference type="SAM" id="SignalP"/>
    </source>
</evidence>
<dbReference type="PANTHER" id="PTHR45138:SF9">
    <property type="entry name" value="DIGUANYLATE CYCLASE DGCM-RELATED"/>
    <property type="match status" value="1"/>
</dbReference>
<keyword evidence="4" id="KW-1133">Transmembrane helix</keyword>
<keyword evidence="5" id="KW-0732">Signal</keyword>
<evidence type="ECO:0000256" key="3">
    <source>
        <dbReference type="SAM" id="MobiDB-lite"/>
    </source>
</evidence>
<evidence type="ECO:0000313" key="7">
    <source>
        <dbReference type="EMBL" id="MRV72104.1"/>
    </source>
</evidence>
<dbReference type="Gene3D" id="3.30.70.270">
    <property type="match status" value="1"/>
</dbReference>
<dbReference type="InterPro" id="IPR050469">
    <property type="entry name" value="Diguanylate_Cyclase"/>
</dbReference>
<accession>A0A7X2LTR2</accession>
<dbReference type="EC" id="2.7.7.65" evidence="1"/>
<feature type="region of interest" description="Disordered" evidence="3">
    <location>
        <begin position="537"/>
        <end position="558"/>
    </location>
</feature>
<feature type="transmembrane region" description="Helical" evidence="4">
    <location>
        <begin position="321"/>
        <end position="341"/>
    </location>
</feature>
<dbReference type="InterPro" id="IPR029787">
    <property type="entry name" value="Nucleotide_cyclase"/>
</dbReference>
<dbReference type="PANTHER" id="PTHR45138">
    <property type="entry name" value="REGULATORY COMPONENTS OF SENSORY TRANSDUCTION SYSTEM"/>
    <property type="match status" value="1"/>
</dbReference>
<sequence>MKILLRLLLAMLLASALQPVSAGQPVVSGADVMPRGGAIYQAADTAFPSSAADIGRWRLSLSPASKVSMFGGAYWLVAQVRNDTDVADWVLVPGSVMIERADVRIYASDGTVQQFSGGYRADYQYPLHYGQRIRLAPGASAVIVVHTDSPFYRAPPAVRLFTEPEYRHLVSVENMLALGALGALAALALFNLFVHLMKPDRATLFYALYLLLYMVAWAQEFLLPAQILGWHDMRWLYVPFFLLPIPNTVFYVEFLQLHRHFPLLARISRINYVLPLLLMPCVLLALPYAPFLATLAISVWLTIALVSGIACLRAGNRQARYFVLAFVALLLPACLILPSNFGLVPPPVNNPELLTLLGGTLDAVLLAFALAHKLRQLAVEKDEALQRLNQSIVQAQTDHLTGIFNRHAFDEQLAHRFDAQRHELAVLLIDLDGLKAVNDRYGHTRGDALLRAFAQGLVQLVGSGVPVFRLGGDEFTVLARKDDVAGLLEALQQVEQSLRAEGFPHAGASVGWAAATEAASREAMVALADQRMYEHKTSRRRARAEDAQQAGAVGMVAR</sequence>
<dbReference type="SUPFAM" id="SSF55073">
    <property type="entry name" value="Nucleotide cyclase"/>
    <property type="match status" value="1"/>
</dbReference>
<feature type="transmembrane region" description="Helical" evidence="4">
    <location>
        <begin position="270"/>
        <end position="289"/>
    </location>
</feature>
<feature type="transmembrane region" description="Helical" evidence="4">
    <location>
        <begin position="206"/>
        <end position="229"/>
    </location>
</feature>
<keyword evidence="4" id="KW-0472">Membrane</keyword>
<dbReference type="CDD" id="cd01949">
    <property type="entry name" value="GGDEF"/>
    <property type="match status" value="1"/>
</dbReference>
<dbReference type="Pfam" id="PF07695">
    <property type="entry name" value="7TMR-DISM_7TM"/>
    <property type="match status" value="1"/>
</dbReference>
<protein>
    <recommendedName>
        <fullName evidence="1">diguanylate cyclase</fullName>
        <ecNumber evidence="1">2.7.7.65</ecNumber>
    </recommendedName>
</protein>
<dbReference type="InterPro" id="IPR011623">
    <property type="entry name" value="7TMR_DISM_rcpt_extracell_dom1"/>
</dbReference>
<feature type="signal peptide" evidence="5">
    <location>
        <begin position="1"/>
        <end position="22"/>
    </location>
</feature>